<name>A0A1H3TC84_9MICO</name>
<dbReference type="AlphaFoldDB" id="A0A1H3TC84"/>
<dbReference type="Proteomes" id="UP000198891">
    <property type="component" value="Unassembled WGS sequence"/>
</dbReference>
<organism evidence="1 2">
    <name type="scientific">Herbiconiux ginsengi</name>
    <dbReference type="NCBI Taxonomy" id="381665"/>
    <lineage>
        <taxon>Bacteria</taxon>
        <taxon>Bacillati</taxon>
        <taxon>Actinomycetota</taxon>
        <taxon>Actinomycetes</taxon>
        <taxon>Micrococcales</taxon>
        <taxon>Microbacteriaceae</taxon>
        <taxon>Herbiconiux</taxon>
    </lineage>
</organism>
<accession>A0A1H3TC84</accession>
<gene>
    <name evidence="1" type="ORF">SAMN05216554_4033</name>
</gene>
<evidence type="ECO:0000313" key="1">
    <source>
        <dbReference type="EMBL" id="SDZ47478.1"/>
    </source>
</evidence>
<sequence length="30" mass="3444">TRYDKLAITYRAGVTLRAILTWQHLLGDTP</sequence>
<reference evidence="1 2" key="1">
    <citation type="submission" date="2016-10" db="EMBL/GenBank/DDBJ databases">
        <authorList>
            <person name="de Groot N.N."/>
        </authorList>
    </citation>
    <scope>NUCLEOTIDE SEQUENCE [LARGE SCALE GENOMIC DNA]</scope>
    <source>
        <strain evidence="1 2">CGMCC 4.3491</strain>
    </source>
</reference>
<keyword evidence="2" id="KW-1185">Reference proteome</keyword>
<feature type="non-terminal residue" evidence="1">
    <location>
        <position position="1"/>
    </location>
</feature>
<proteinExistence type="predicted"/>
<protein>
    <recommendedName>
        <fullName evidence="3">Transposase DDE domain-containing protein</fullName>
    </recommendedName>
</protein>
<evidence type="ECO:0000313" key="2">
    <source>
        <dbReference type="Proteomes" id="UP000198891"/>
    </source>
</evidence>
<dbReference type="EMBL" id="FNPZ01000005">
    <property type="protein sequence ID" value="SDZ47478.1"/>
    <property type="molecule type" value="Genomic_DNA"/>
</dbReference>
<evidence type="ECO:0008006" key="3">
    <source>
        <dbReference type="Google" id="ProtNLM"/>
    </source>
</evidence>